<dbReference type="PIRSF" id="PIRSF015689">
    <property type="entry name" value="Actaldh_dh_actl"/>
    <property type="match status" value="1"/>
</dbReference>
<comment type="similarity">
    <text evidence="1">Belongs to the acetaldehyde dehydrogenase family.</text>
</comment>
<evidence type="ECO:0000256" key="2">
    <source>
        <dbReference type="ARBA" id="ARBA00023027"/>
    </source>
</evidence>
<protein>
    <submittedName>
        <fullName evidence="4">Acetaldehyde dehydrogenase</fullName>
    </submittedName>
</protein>
<dbReference type="STRING" id="660517.SAMN04487946_106111"/>
<dbReference type="NCBIfam" id="TIGR03215">
    <property type="entry name" value="ac_ald_DH_ac"/>
    <property type="match status" value="1"/>
</dbReference>
<dbReference type="SUPFAM" id="SSF51735">
    <property type="entry name" value="NAD(P)-binding Rossmann-fold domains"/>
    <property type="match status" value="1"/>
</dbReference>
<dbReference type="InterPro" id="IPR036291">
    <property type="entry name" value="NAD(P)-bd_dom_sf"/>
</dbReference>
<keyword evidence="2" id="KW-0520">NAD</keyword>
<dbReference type="SUPFAM" id="SSF55347">
    <property type="entry name" value="Glyceraldehyde-3-phosphate dehydrogenase-like, C-terminal domain"/>
    <property type="match status" value="1"/>
</dbReference>
<dbReference type="SMART" id="SM00859">
    <property type="entry name" value="Semialdhyde_dh"/>
    <property type="match status" value="1"/>
</dbReference>
<dbReference type="InterPro" id="IPR000534">
    <property type="entry name" value="Semialdehyde_DH_NAD-bd"/>
</dbReference>
<evidence type="ECO:0000259" key="3">
    <source>
        <dbReference type="SMART" id="SM00859"/>
    </source>
</evidence>
<dbReference type="NCBIfam" id="NF006157">
    <property type="entry name" value="PRK08300.1"/>
    <property type="match status" value="1"/>
</dbReference>
<dbReference type="GO" id="GO:0008774">
    <property type="term" value="F:acetaldehyde dehydrogenase (acetylating) activity"/>
    <property type="evidence" value="ECO:0007669"/>
    <property type="project" value="InterPro"/>
</dbReference>
<gene>
    <name evidence="4" type="ORF">SAMN04487946_106111</name>
</gene>
<evidence type="ECO:0000313" key="5">
    <source>
        <dbReference type="Proteomes" id="UP000199170"/>
    </source>
</evidence>
<feature type="domain" description="Semialdehyde dehydrogenase NAD-binding" evidence="3">
    <location>
        <begin position="4"/>
        <end position="120"/>
    </location>
</feature>
<name>A0A1H3H3E2_9EURY</name>
<dbReference type="GO" id="GO:0051287">
    <property type="term" value="F:NAD binding"/>
    <property type="evidence" value="ECO:0007669"/>
    <property type="project" value="InterPro"/>
</dbReference>
<dbReference type="CDD" id="cd23933">
    <property type="entry name" value="ALDH_C"/>
    <property type="match status" value="1"/>
</dbReference>
<evidence type="ECO:0000313" key="4">
    <source>
        <dbReference type="EMBL" id="SDY09428.1"/>
    </source>
</evidence>
<dbReference type="Gene3D" id="3.30.360.10">
    <property type="entry name" value="Dihydrodipicolinate Reductase, domain 2"/>
    <property type="match status" value="1"/>
</dbReference>
<proteinExistence type="inferred from homology"/>
<organism evidence="4 5">
    <name type="scientific">Halobellus clavatus</name>
    <dbReference type="NCBI Taxonomy" id="660517"/>
    <lineage>
        <taxon>Archaea</taxon>
        <taxon>Methanobacteriati</taxon>
        <taxon>Methanobacteriota</taxon>
        <taxon>Stenosarchaea group</taxon>
        <taxon>Halobacteria</taxon>
        <taxon>Halobacteriales</taxon>
        <taxon>Haloferacaceae</taxon>
        <taxon>Halobellus</taxon>
    </lineage>
</organism>
<dbReference type="OrthoDB" id="192303at2157"/>
<dbReference type="InterPro" id="IPR015426">
    <property type="entry name" value="Acetylaldehyde_DH_C"/>
</dbReference>
<dbReference type="Pfam" id="PF09290">
    <property type="entry name" value="AcetDehyd-dimer"/>
    <property type="match status" value="1"/>
</dbReference>
<dbReference type="AlphaFoldDB" id="A0A1H3H3E2"/>
<sequence>MSLDAAIVGPGNIGTDLMYKILDRGENIDLQRMVGIFPVEESDGLQAAVDEGVDVGTEGIDSIKAHADEFDLVFEATSAGIHEQHAPVYEDLGLFAVDLTPAAIGPYTVPVVNADDVVAEGHENVNMVTCGGQATIPIVHAVDRVSSVEYAEMTSHIASKSAGPGTRQNIDKFTQTTAAGLEEVGGAEDGKAIITLNPAEPPIMMRNTVYTMVDESTDVDEVRDSVDEVASDVQSDVPGYEITLEPEVKAQDDVAFDLGDSIILTTMIEVEGEGQHLPPYAGNLDIMTSAALGTAERVAEQSIEADVAGGVSDD</sequence>
<dbReference type="EMBL" id="FNPB01000006">
    <property type="protein sequence ID" value="SDY09428.1"/>
    <property type="molecule type" value="Genomic_DNA"/>
</dbReference>
<dbReference type="Gene3D" id="3.40.50.720">
    <property type="entry name" value="NAD(P)-binding Rossmann-like Domain"/>
    <property type="match status" value="1"/>
</dbReference>
<accession>A0A1H3H3E2</accession>
<dbReference type="InterPro" id="IPR003361">
    <property type="entry name" value="Acetaldehyde_dehydrogenase"/>
</dbReference>
<keyword evidence="5" id="KW-1185">Reference proteome</keyword>
<dbReference type="HAMAP" id="MF_01657">
    <property type="entry name" value="Ac_ald_DH_ac"/>
    <property type="match status" value="1"/>
</dbReference>
<evidence type="ECO:0000256" key="1">
    <source>
        <dbReference type="ARBA" id="ARBA00009244"/>
    </source>
</evidence>
<dbReference type="Proteomes" id="UP000199170">
    <property type="component" value="Unassembled WGS sequence"/>
</dbReference>
<reference evidence="5" key="1">
    <citation type="submission" date="2016-10" db="EMBL/GenBank/DDBJ databases">
        <authorList>
            <person name="Varghese N."/>
            <person name="Submissions S."/>
        </authorList>
    </citation>
    <scope>NUCLEOTIDE SEQUENCE [LARGE SCALE GENOMIC DNA]</scope>
    <source>
        <strain evidence="5">CGMCC 1.10118</strain>
    </source>
</reference>